<protein>
    <submittedName>
        <fullName evidence="2">OprO/OprP family phosphate-selective porin</fullName>
    </submittedName>
</protein>
<keyword evidence="3" id="KW-1185">Reference proteome</keyword>
<evidence type="ECO:0000313" key="2">
    <source>
        <dbReference type="EMBL" id="GAA0253326.1"/>
    </source>
</evidence>
<dbReference type="Gene3D" id="2.40.160.10">
    <property type="entry name" value="Porin"/>
    <property type="match status" value="1"/>
</dbReference>
<proteinExistence type="predicted"/>
<reference evidence="3" key="1">
    <citation type="journal article" date="2019" name="Int. J. Syst. Evol. Microbiol.">
        <title>The Global Catalogue of Microorganisms (GCM) 10K type strain sequencing project: providing services to taxonomists for standard genome sequencing and annotation.</title>
        <authorList>
            <consortium name="The Broad Institute Genomics Platform"/>
            <consortium name="The Broad Institute Genome Sequencing Center for Infectious Disease"/>
            <person name="Wu L."/>
            <person name="Ma J."/>
        </authorList>
    </citation>
    <scope>NUCLEOTIDE SEQUENCE [LARGE SCALE GENOMIC DNA]</scope>
    <source>
        <strain evidence="3">JCM 16242</strain>
    </source>
</reference>
<accession>A0ABP3E5M7</accession>
<evidence type="ECO:0000256" key="1">
    <source>
        <dbReference type="SAM" id="SignalP"/>
    </source>
</evidence>
<dbReference type="SUPFAM" id="SSF56935">
    <property type="entry name" value="Porins"/>
    <property type="match status" value="1"/>
</dbReference>
<dbReference type="InterPro" id="IPR010870">
    <property type="entry name" value="Porin_O/P"/>
</dbReference>
<dbReference type="RefSeq" id="WP_343882450.1">
    <property type="nucleotide sequence ID" value="NZ_BAAAFO010000003.1"/>
</dbReference>
<dbReference type="InterPro" id="IPR023614">
    <property type="entry name" value="Porin_dom_sf"/>
</dbReference>
<keyword evidence="1" id="KW-0732">Signal</keyword>
<name>A0ABP3E5M7_9GAMM</name>
<dbReference type="EMBL" id="BAAAFO010000003">
    <property type="protein sequence ID" value="GAA0253326.1"/>
    <property type="molecule type" value="Genomic_DNA"/>
</dbReference>
<gene>
    <name evidence="2" type="ORF">GCM10009126_18200</name>
</gene>
<comment type="caution">
    <text evidence="2">The sequence shown here is derived from an EMBL/GenBank/DDBJ whole genome shotgun (WGS) entry which is preliminary data.</text>
</comment>
<organism evidence="2 3">
    <name type="scientific">Rhodanobacter caeni</name>
    <dbReference type="NCBI Taxonomy" id="657654"/>
    <lineage>
        <taxon>Bacteria</taxon>
        <taxon>Pseudomonadati</taxon>
        <taxon>Pseudomonadota</taxon>
        <taxon>Gammaproteobacteria</taxon>
        <taxon>Lysobacterales</taxon>
        <taxon>Rhodanobacteraceae</taxon>
        <taxon>Rhodanobacter</taxon>
    </lineage>
</organism>
<evidence type="ECO:0000313" key="3">
    <source>
        <dbReference type="Proteomes" id="UP001500657"/>
    </source>
</evidence>
<feature type="chain" id="PRO_5045081772" evidence="1">
    <location>
        <begin position="21"/>
        <end position="371"/>
    </location>
</feature>
<sequence>MHTRNLLALSLLSLAPHAFAATDAWPTRAQFGDGIELGVKGNFQYDTNQFSGDRFDDATTWRRQVVTLYGAKKGVFNADVGYDFQSNAWQDVFLGATTGIGQFRLGEFKTPVGMEDGATSASATTFLETSLAGQAIYEGRRLGLEWKYTGLSRWAFQLAYFGRHDLNDAASGNTAAARAVFNPVNEGNEVIHLGLSASREARDDRTARVRARPEVNLTTIRLVDTGTLTGIDRIERAGLEAAWLHGPWLAQAEYLTLDAHRNIGSNYRSDGYYVSGSWLLTGESRRYRNNAFGDPTPAHGWGALEFALRYSAVDLDEGVVRGGEQHDWTLGVNWYLPRGFKLQANYIRAWSDRRGASVDPEIFALRAQLAF</sequence>
<dbReference type="Pfam" id="PF07396">
    <property type="entry name" value="Porin_O_P"/>
    <property type="match status" value="1"/>
</dbReference>
<feature type="signal peptide" evidence="1">
    <location>
        <begin position="1"/>
        <end position="20"/>
    </location>
</feature>
<dbReference type="Proteomes" id="UP001500657">
    <property type="component" value="Unassembled WGS sequence"/>
</dbReference>